<proteinExistence type="predicted"/>
<feature type="region of interest" description="Disordered" evidence="1">
    <location>
        <begin position="1"/>
        <end position="40"/>
    </location>
</feature>
<feature type="compositionally biased region" description="Basic residues" evidence="1">
    <location>
        <begin position="7"/>
        <end position="21"/>
    </location>
</feature>
<evidence type="ECO:0000256" key="1">
    <source>
        <dbReference type="SAM" id="MobiDB-lite"/>
    </source>
</evidence>
<accession>A0A0A9AG28</accession>
<name>A0A0A9AG28_ARUDO</name>
<dbReference type="EMBL" id="GBRH01249047">
    <property type="protein sequence ID" value="JAD48848.1"/>
    <property type="molecule type" value="Transcribed_RNA"/>
</dbReference>
<reference evidence="2" key="1">
    <citation type="submission" date="2014-09" db="EMBL/GenBank/DDBJ databases">
        <authorList>
            <person name="Magalhaes I.L.F."/>
            <person name="Oliveira U."/>
            <person name="Santos F.R."/>
            <person name="Vidigal T.H.D.A."/>
            <person name="Brescovit A.D."/>
            <person name="Santos A.J."/>
        </authorList>
    </citation>
    <scope>NUCLEOTIDE SEQUENCE</scope>
    <source>
        <tissue evidence="2">Shoot tissue taken approximately 20 cm above the soil surface</tissue>
    </source>
</reference>
<sequence length="40" mass="4658">MSSGGGRRWKKRSGALLRRRNLRESKPRPSRWKITCSSSK</sequence>
<organism evidence="2">
    <name type="scientific">Arundo donax</name>
    <name type="common">Giant reed</name>
    <name type="synonym">Donax arundinaceus</name>
    <dbReference type="NCBI Taxonomy" id="35708"/>
    <lineage>
        <taxon>Eukaryota</taxon>
        <taxon>Viridiplantae</taxon>
        <taxon>Streptophyta</taxon>
        <taxon>Embryophyta</taxon>
        <taxon>Tracheophyta</taxon>
        <taxon>Spermatophyta</taxon>
        <taxon>Magnoliopsida</taxon>
        <taxon>Liliopsida</taxon>
        <taxon>Poales</taxon>
        <taxon>Poaceae</taxon>
        <taxon>PACMAD clade</taxon>
        <taxon>Arundinoideae</taxon>
        <taxon>Arundineae</taxon>
        <taxon>Arundo</taxon>
    </lineage>
</organism>
<protein>
    <submittedName>
        <fullName evidence="2">Uncharacterized protein</fullName>
    </submittedName>
</protein>
<reference evidence="2" key="2">
    <citation type="journal article" date="2015" name="Data Brief">
        <title>Shoot transcriptome of the giant reed, Arundo donax.</title>
        <authorList>
            <person name="Barrero R.A."/>
            <person name="Guerrero F.D."/>
            <person name="Moolhuijzen P."/>
            <person name="Goolsby J.A."/>
            <person name="Tidwell J."/>
            <person name="Bellgard S.E."/>
            <person name="Bellgard M.I."/>
        </authorList>
    </citation>
    <scope>NUCLEOTIDE SEQUENCE</scope>
    <source>
        <tissue evidence="2">Shoot tissue taken approximately 20 cm above the soil surface</tissue>
    </source>
</reference>
<dbReference type="AlphaFoldDB" id="A0A0A9AG28"/>
<evidence type="ECO:0000313" key="2">
    <source>
        <dbReference type="EMBL" id="JAD48848.1"/>
    </source>
</evidence>